<gene>
    <name evidence="1" type="ORF">CSUI_000647</name>
</gene>
<dbReference type="Proteomes" id="UP000221165">
    <property type="component" value="Unassembled WGS sequence"/>
</dbReference>
<protein>
    <submittedName>
        <fullName evidence="1">Uncharacterized protein</fullName>
    </submittedName>
</protein>
<organism evidence="1 2">
    <name type="scientific">Cystoisospora suis</name>
    <dbReference type="NCBI Taxonomy" id="483139"/>
    <lineage>
        <taxon>Eukaryota</taxon>
        <taxon>Sar</taxon>
        <taxon>Alveolata</taxon>
        <taxon>Apicomplexa</taxon>
        <taxon>Conoidasida</taxon>
        <taxon>Coccidia</taxon>
        <taxon>Eucoccidiorida</taxon>
        <taxon>Eimeriorina</taxon>
        <taxon>Sarcocystidae</taxon>
        <taxon>Cystoisospora</taxon>
    </lineage>
</organism>
<dbReference type="VEuPathDB" id="ToxoDB:CSUI_000647"/>
<proteinExistence type="predicted"/>
<reference evidence="1 2" key="1">
    <citation type="journal article" date="2017" name="Int. J. Parasitol.">
        <title>The genome of the protozoan parasite Cystoisospora suis and a reverse vaccinology approach to identify vaccine candidates.</title>
        <authorList>
            <person name="Palmieri N."/>
            <person name="Shrestha A."/>
            <person name="Ruttkowski B."/>
            <person name="Beck T."/>
            <person name="Vogl C."/>
            <person name="Tomley F."/>
            <person name="Blake D.P."/>
            <person name="Joachim A."/>
        </authorList>
    </citation>
    <scope>NUCLEOTIDE SEQUENCE [LARGE SCALE GENOMIC DNA]</scope>
    <source>
        <strain evidence="1 2">Wien I</strain>
    </source>
</reference>
<sequence>MRLSSLFFLAPSTSSLSLKISHGP</sequence>
<dbReference type="EMBL" id="MIGC01000257">
    <property type="protein sequence ID" value="PHJ25486.1"/>
    <property type="molecule type" value="Genomic_DNA"/>
</dbReference>
<evidence type="ECO:0000313" key="2">
    <source>
        <dbReference type="Proteomes" id="UP000221165"/>
    </source>
</evidence>
<name>A0A2C6LG44_9APIC</name>
<comment type="caution">
    <text evidence="1">The sequence shown here is derived from an EMBL/GenBank/DDBJ whole genome shotgun (WGS) entry which is preliminary data.</text>
</comment>
<feature type="non-terminal residue" evidence="1">
    <location>
        <position position="24"/>
    </location>
</feature>
<accession>A0A2C6LG44</accession>
<dbReference type="AlphaFoldDB" id="A0A2C6LG44"/>
<evidence type="ECO:0000313" key="1">
    <source>
        <dbReference type="EMBL" id="PHJ25486.1"/>
    </source>
</evidence>
<keyword evidence="2" id="KW-1185">Reference proteome</keyword>